<sequence>MRRPLRPQFPAALALALTAATPLAAQTPAANTTPPPGSERIKEVPSITAVDPATIKPGQILFTDHRDNPSAPENSLIPYLDWQKVRPAEAAVLAPYPGYKEPDYTVTVNGVTKPRHETLKIYVAEGRFVVARPPESIDLSAYANLGFIQKMDPAIKHRAVAMVDVTPNKDPAAAFAKRPDRPWCEGAGACIESRYDLEGKLPLGVKLANKLEDGSSKKIAEYVSFQSELRVLGPDQGAPLQALTKVEAPVAGGLEQTIFWVNQILRFGKFLAVFQPLPNDPAKTVVTTYMVLAIKGDVLDRKAEYARVPVLKNLLPAQVLMGNSSFNTGTSISAGLPVYARNRITTFADAVAKR</sequence>
<evidence type="ECO:0000256" key="1">
    <source>
        <dbReference type="SAM" id="SignalP"/>
    </source>
</evidence>
<comment type="caution">
    <text evidence="2">The sequence shown here is derived from an EMBL/GenBank/DDBJ whole genome shotgun (WGS) entry which is preliminary data.</text>
</comment>
<name>A0ABT8ALX4_9HYPH</name>
<accession>A0ABT8ALX4</accession>
<dbReference type="EMBL" id="JAUFPT010000023">
    <property type="protein sequence ID" value="MDN3570625.1"/>
    <property type="molecule type" value="Genomic_DNA"/>
</dbReference>
<evidence type="ECO:0000313" key="2">
    <source>
        <dbReference type="EMBL" id="MDN3570625.1"/>
    </source>
</evidence>
<keyword evidence="1" id="KW-0732">Signal</keyword>
<keyword evidence="3" id="KW-1185">Reference proteome</keyword>
<proteinExistence type="predicted"/>
<gene>
    <name evidence="2" type="ORF">QWZ18_08315</name>
</gene>
<feature type="chain" id="PRO_5045054916" evidence="1">
    <location>
        <begin position="26"/>
        <end position="354"/>
    </location>
</feature>
<reference evidence="3" key="1">
    <citation type="journal article" date="2019" name="Int. J. Syst. Evol. Microbiol.">
        <title>The Global Catalogue of Microorganisms (GCM) 10K type strain sequencing project: providing services to taxonomists for standard genome sequencing and annotation.</title>
        <authorList>
            <consortium name="The Broad Institute Genomics Platform"/>
            <consortium name="The Broad Institute Genome Sequencing Center for Infectious Disease"/>
            <person name="Wu L."/>
            <person name="Ma J."/>
        </authorList>
    </citation>
    <scope>NUCLEOTIDE SEQUENCE [LARGE SCALE GENOMIC DNA]</scope>
    <source>
        <strain evidence="3">CECT 7806</strain>
    </source>
</reference>
<organism evidence="2 3">
    <name type="scientific">Methylobacterium longum</name>
    <dbReference type="NCBI Taxonomy" id="767694"/>
    <lineage>
        <taxon>Bacteria</taxon>
        <taxon>Pseudomonadati</taxon>
        <taxon>Pseudomonadota</taxon>
        <taxon>Alphaproteobacteria</taxon>
        <taxon>Hyphomicrobiales</taxon>
        <taxon>Methylobacteriaceae</taxon>
        <taxon>Methylobacterium</taxon>
    </lineage>
</organism>
<dbReference type="Proteomes" id="UP001244297">
    <property type="component" value="Unassembled WGS sequence"/>
</dbReference>
<feature type="signal peptide" evidence="1">
    <location>
        <begin position="1"/>
        <end position="25"/>
    </location>
</feature>
<evidence type="ECO:0000313" key="3">
    <source>
        <dbReference type="Proteomes" id="UP001244297"/>
    </source>
</evidence>
<protein>
    <submittedName>
        <fullName evidence="2">Uncharacterized protein</fullName>
    </submittedName>
</protein>